<feature type="transmembrane region" description="Helical" evidence="7">
    <location>
        <begin position="76"/>
        <end position="100"/>
    </location>
</feature>
<evidence type="ECO:0000259" key="8">
    <source>
        <dbReference type="Pfam" id="PF01694"/>
    </source>
</evidence>
<evidence type="ECO:0000256" key="2">
    <source>
        <dbReference type="ARBA" id="ARBA00009045"/>
    </source>
</evidence>
<feature type="transmembrane region" description="Helical" evidence="7">
    <location>
        <begin position="20"/>
        <end position="44"/>
    </location>
</feature>
<evidence type="ECO:0000256" key="6">
    <source>
        <dbReference type="ARBA" id="ARBA00023136"/>
    </source>
</evidence>
<dbReference type="PANTHER" id="PTHR43731:SF14">
    <property type="entry name" value="PRESENILIN-ASSOCIATED RHOMBOID-LIKE PROTEIN, MITOCHONDRIAL"/>
    <property type="match status" value="1"/>
</dbReference>
<evidence type="ECO:0000256" key="1">
    <source>
        <dbReference type="ARBA" id="ARBA00004141"/>
    </source>
</evidence>
<dbReference type="EMBL" id="JBHSMQ010000004">
    <property type="protein sequence ID" value="MFC5455564.1"/>
    <property type="molecule type" value="Genomic_DNA"/>
</dbReference>
<sequence>MSLYDRDYMREGPPRSVAGVMRGFTAFHAILGINVAVFVMQFLFETGGVRHPRTGDYIPLGGVSVDELTRGNVWTLLTYMFVHGNLMHFALNMMMLWFAGRGVQHLFGSRHFTLIYLLSGIAGALTEMAVNGFVLGDVSTPLVGASASVFGLLMALAVVLPDEKITAFIYFIIPVHLRLWTLAKGLFIIQLVFGLTGVLFHILPEGMKIAYFAHLGGASLGWFYARSLGYGGRPLTYASQWQPPRYQQQRRPAMARTRVRPLTEREIDTSPLAAPGSLDSADAWMEQVVNPLLDKMNLHGKDSLTAEELLTLERASREVERRQRQSKGG</sequence>
<protein>
    <submittedName>
        <fullName evidence="9">Rhomboid family intramembrane serine protease</fullName>
        <ecNumber evidence="9">3.4.21.105</ecNumber>
    </submittedName>
</protein>
<dbReference type="Gene3D" id="1.20.1540.10">
    <property type="entry name" value="Rhomboid-like"/>
    <property type="match status" value="1"/>
</dbReference>
<keyword evidence="5 7" id="KW-1133">Transmembrane helix</keyword>
<proteinExistence type="inferred from homology"/>
<dbReference type="PANTHER" id="PTHR43731">
    <property type="entry name" value="RHOMBOID PROTEASE"/>
    <property type="match status" value="1"/>
</dbReference>
<comment type="caution">
    <text evidence="9">The sequence shown here is derived from an EMBL/GenBank/DDBJ whole genome shotgun (WGS) entry which is preliminary data.</text>
</comment>
<keyword evidence="6 7" id="KW-0472">Membrane</keyword>
<accession>A0ABW0KQG9</accession>
<dbReference type="Pfam" id="PF01694">
    <property type="entry name" value="Rhomboid"/>
    <property type="match status" value="1"/>
</dbReference>
<evidence type="ECO:0000256" key="5">
    <source>
        <dbReference type="ARBA" id="ARBA00022989"/>
    </source>
</evidence>
<feature type="domain" description="Peptidase S54 rhomboid" evidence="8">
    <location>
        <begin position="71"/>
        <end position="227"/>
    </location>
</feature>
<comment type="subcellular location">
    <subcellularLocation>
        <location evidence="1">Membrane</location>
        <topology evidence="1">Multi-pass membrane protein</topology>
    </subcellularLocation>
</comment>
<dbReference type="Proteomes" id="UP001596052">
    <property type="component" value="Unassembled WGS sequence"/>
</dbReference>
<keyword evidence="10" id="KW-1185">Reference proteome</keyword>
<gene>
    <name evidence="9" type="ORF">ACFQDI_11910</name>
</gene>
<feature type="transmembrane region" description="Helical" evidence="7">
    <location>
        <begin position="181"/>
        <end position="203"/>
    </location>
</feature>
<dbReference type="InterPro" id="IPR035952">
    <property type="entry name" value="Rhomboid-like_sf"/>
</dbReference>
<evidence type="ECO:0000313" key="9">
    <source>
        <dbReference type="EMBL" id="MFC5455564.1"/>
    </source>
</evidence>
<dbReference type="SUPFAM" id="SSF144091">
    <property type="entry name" value="Rhomboid-like"/>
    <property type="match status" value="1"/>
</dbReference>
<dbReference type="GO" id="GO:0008233">
    <property type="term" value="F:peptidase activity"/>
    <property type="evidence" value="ECO:0007669"/>
    <property type="project" value="UniProtKB-KW"/>
</dbReference>
<keyword evidence="9" id="KW-0645">Protease</keyword>
<name>A0ABW0KQG9_9BACT</name>
<keyword evidence="4 9" id="KW-0378">Hydrolase</keyword>
<dbReference type="RefSeq" id="WP_377166773.1">
    <property type="nucleotide sequence ID" value="NZ_JBHSMQ010000004.1"/>
</dbReference>
<evidence type="ECO:0000256" key="7">
    <source>
        <dbReference type="SAM" id="Phobius"/>
    </source>
</evidence>
<dbReference type="InterPro" id="IPR050925">
    <property type="entry name" value="Rhomboid_protease_S54"/>
</dbReference>
<dbReference type="EC" id="3.4.21.105" evidence="9"/>
<organism evidence="9 10">
    <name type="scientific">Prosthecobacter fluviatilis</name>
    <dbReference type="NCBI Taxonomy" id="445931"/>
    <lineage>
        <taxon>Bacteria</taxon>
        <taxon>Pseudomonadati</taxon>
        <taxon>Verrucomicrobiota</taxon>
        <taxon>Verrucomicrobiia</taxon>
        <taxon>Verrucomicrobiales</taxon>
        <taxon>Verrucomicrobiaceae</taxon>
        <taxon>Prosthecobacter</taxon>
    </lineage>
</organism>
<evidence type="ECO:0000256" key="3">
    <source>
        <dbReference type="ARBA" id="ARBA00022692"/>
    </source>
</evidence>
<feature type="transmembrane region" description="Helical" evidence="7">
    <location>
        <begin position="112"/>
        <end position="136"/>
    </location>
</feature>
<evidence type="ECO:0000313" key="10">
    <source>
        <dbReference type="Proteomes" id="UP001596052"/>
    </source>
</evidence>
<keyword evidence="3 7" id="KW-0812">Transmembrane</keyword>
<evidence type="ECO:0000256" key="4">
    <source>
        <dbReference type="ARBA" id="ARBA00022801"/>
    </source>
</evidence>
<reference evidence="10" key="1">
    <citation type="journal article" date="2019" name="Int. J. Syst. Evol. Microbiol.">
        <title>The Global Catalogue of Microorganisms (GCM) 10K type strain sequencing project: providing services to taxonomists for standard genome sequencing and annotation.</title>
        <authorList>
            <consortium name="The Broad Institute Genomics Platform"/>
            <consortium name="The Broad Institute Genome Sequencing Center for Infectious Disease"/>
            <person name="Wu L."/>
            <person name="Ma J."/>
        </authorList>
    </citation>
    <scope>NUCLEOTIDE SEQUENCE [LARGE SCALE GENOMIC DNA]</scope>
    <source>
        <strain evidence="10">CGMCC 4.1469</strain>
    </source>
</reference>
<dbReference type="GO" id="GO:0006508">
    <property type="term" value="P:proteolysis"/>
    <property type="evidence" value="ECO:0007669"/>
    <property type="project" value="UniProtKB-KW"/>
</dbReference>
<dbReference type="InterPro" id="IPR022764">
    <property type="entry name" value="Peptidase_S54_rhomboid_dom"/>
</dbReference>
<comment type="similarity">
    <text evidence="2">Belongs to the peptidase S54 family.</text>
</comment>
<feature type="transmembrane region" description="Helical" evidence="7">
    <location>
        <begin position="142"/>
        <end position="160"/>
    </location>
</feature>